<dbReference type="PROSITE" id="PS51318">
    <property type="entry name" value="TAT"/>
    <property type="match status" value="1"/>
</dbReference>
<gene>
    <name evidence="4" type="ordered locus">Acav_4102</name>
</gene>
<dbReference type="InterPro" id="IPR006311">
    <property type="entry name" value="TAT_signal"/>
</dbReference>
<dbReference type="HOGENOM" id="CLU_031285_9_2_4"/>
<reference evidence="4" key="1">
    <citation type="submission" date="2011-02" db="EMBL/GenBank/DDBJ databases">
        <title>Complete sequence of Acidovorax avenae subsp. avenae ATCC 19860.</title>
        <authorList>
            <consortium name="US DOE Joint Genome Institute"/>
            <person name="Lucas S."/>
            <person name="Copeland A."/>
            <person name="Lapidus A."/>
            <person name="Cheng J.-F."/>
            <person name="Goodwin L."/>
            <person name="Pitluck S."/>
            <person name="Chertkov O."/>
            <person name="Held B."/>
            <person name="Detter J.C."/>
            <person name="Han C."/>
            <person name="Tapia R."/>
            <person name="Land M."/>
            <person name="Hauser L."/>
            <person name="Kyrpides N."/>
            <person name="Ivanova N."/>
            <person name="Ovchinnikova G."/>
            <person name="Pagani I."/>
            <person name="Gordon S."/>
            <person name="Woyke T."/>
        </authorList>
    </citation>
    <scope>NUCLEOTIDE SEQUENCE</scope>
    <source>
        <strain evidence="4">ATCC 19860</strain>
    </source>
</reference>
<sequence length="445" mass="48396">MTQRRHLLQAATGIGASLLLPGLAAHAQPGGARRFQGTTLNVSTFSAAYPKLLQQWLPEFEALSGAKVNFDAPSFPVYNQRADLELSTKGSAYDVVNVTFIYSSRWIDSGWLTPLDEFIASPQHTPDDWDVNDFLSGARAPETGRDGKLYGIPWTAEALLSVSSRFDLVQQAGLAFPDTTDDLVKVLRAVNKKERVAGFVSDNHYGWTFVPYLHAFGGDVFRKAPDDLFPTLDTPEAVAAADYYANLIREFGPDGAITYQPDQVTQALKLGRVNFSDAGQLHLAQLGDAATSKTLKTVKFGFVPKGPAGRFPGTAVHGLGIPAGSRNKEAAWAFIQWALSKQTTRRAVAAGYGSPARRSDIDSPEFRSRQRINGSDLAQLSLDSISQAERTGHMKYRTVAVYPQVDQQLNKAIALIASGQANARQAMQQAQAQSIAELRRAGQKI</sequence>
<keyword evidence="3" id="KW-0732">Signal</keyword>
<dbReference type="RefSeq" id="WP_013596465.1">
    <property type="nucleotide sequence ID" value="NC_015138.1"/>
</dbReference>
<evidence type="ECO:0000313" key="4">
    <source>
        <dbReference type="EMBL" id="ADX47992.1"/>
    </source>
</evidence>
<evidence type="ECO:0000256" key="3">
    <source>
        <dbReference type="SAM" id="SignalP"/>
    </source>
</evidence>
<protein>
    <submittedName>
        <fullName evidence="4">Extracellular solute-binding protein family 1</fullName>
    </submittedName>
</protein>
<dbReference type="EMBL" id="CP002521">
    <property type="protein sequence ID" value="ADX47992.1"/>
    <property type="molecule type" value="Genomic_DNA"/>
</dbReference>
<evidence type="ECO:0000313" key="5">
    <source>
        <dbReference type="Proteomes" id="UP000002482"/>
    </source>
</evidence>
<dbReference type="AlphaFoldDB" id="F0Q536"/>
<dbReference type="Pfam" id="PF01547">
    <property type="entry name" value="SBP_bac_1"/>
    <property type="match status" value="1"/>
</dbReference>
<dbReference type="InterPro" id="IPR050490">
    <property type="entry name" value="Bact_solute-bd_prot1"/>
</dbReference>
<comment type="similarity">
    <text evidence="2">Belongs to the bacterial solute-binding protein 1 family.</text>
</comment>
<evidence type="ECO:0000256" key="2">
    <source>
        <dbReference type="ARBA" id="ARBA00008520"/>
    </source>
</evidence>
<dbReference type="GO" id="GO:0042597">
    <property type="term" value="C:periplasmic space"/>
    <property type="evidence" value="ECO:0007669"/>
    <property type="project" value="UniProtKB-SubCell"/>
</dbReference>
<proteinExistence type="inferred from homology"/>
<evidence type="ECO:0000256" key="1">
    <source>
        <dbReference type="ARBA" id="ARBA00004418"/>
    </source>
</evidence>
<organism evidence="4 5">
    <name type="scientific">Paracidovorax avenae (strain ATCC 19860 / DSM 7227 / CCUG 15838 / JCM 20985 / LMG 2117 / NCPPB 1011)</name>
    <name type="common">Acidovorax avenae</name>
    <dbReference type="NCBI Taxonomy" id="643561"/>
    <lineage>
        <taxon>Bacteria</taxon>
        <taxon>Pseudomonadati</taxon>
        <taxon>Pseudomonadota</taxon>
        <taxon>Betaproteobacteria</taxon>
        <taxon>Burkholderiales</taxon>
        <taxon>Comamonadaceae</taxon>
        <taxon>Paracidovorax</taxon>
    </lineage>
</organism>
<dbReference type="Proteomes" id="UP000002482">
    <property type="component" value="Chromosome"/>
</dbReference>
<comment type="subcellular location">
    <subcellularLocation>
        <location evidence="1">Periplasm</location>
    </subcellularLocation>
</comment>
<keyword evidence="5" id="KW-1185">Reference proteome</keyword>
<name>F0Q536_PARA1</name>
<accession>F0Q536</accession>
<dbReference type="KEGG" id="aaa:Acav_4102"/>
<dbReference type="PANTHER" id="PTHR43649:SF12">
    <property type="entry name" value="DIACETYLCHITOBIOSE BINDING PROTEIN DASA"/>
    <property type="match status" value="1"/>
</dbReference>
<dbReference type="Gene3D" id="3.40.190.10">
    <property type="entry name" value="Periplasmic binding protein-like II"/>
    <property type="match status" value="2"/>
</dbReference>
<dbReference type="OrthoDB" id="8858741at2"/>
<dbReference type="PANTHER" id="PTHR43649">
    <property type="entry name" value="ARABINOSE-BINDING PROTEIN-RELATED"/>
    <property type="match status" value="1"/>
</dbReference>
<dbReference type="SUPFAM" id="SSF53850">
    <property type="entry name" value="Periplasmic binding protein-like II"/>
    <property type="match status" value="1"/>
</dbReference>
<dbReference type="InterPro" id="IPR006059">
    <property type="entry name" value="SBP"/>
</dbReference>
<dbReference type="GeneID" id="34239247"/>
<feature type="chain" id="PRO_5003257006" evidence="3">
    <location>
        <begin position="28"/>
        <end position="445"/>
    </location>
</feature>
<feature type="signal peptide" evidence="3">
    <location>
        <begin position="1"/>
        <end position="27"/>
    </location>
</feature>